<keyword evidence="3" id="KW-1185">Reference proteome</keyword>
<name>A0A0A0HT28_PARBD</name>
<feature type="region of interest" description="Disordered" evidence="1">
    <location>
        <begin position="1"/>
        <end position="38"/>
    </location>
</feature>
<dbReference type="InParanoid" id="A0A0A0HT28"/>
<reference evidence="2 3" key="1">
    <citation type="journal article" date="2011" name="PLoS Genet.">
        <title>Comparative genomic analysis of human fungal pathogens causing paracoccidioidomycosis.</title>
        <authorList>
            <person name="Desjardins C.A."/>
            <person name="Champion M.D."/>
            <person name="Holder J.W."/>
            <person name="Muszewska A."/>
            <person name="Goldberg J."/>
            <person name="Bailao A.M."/>
            <person name="Brigido M.M."/>
            <person name="Ferreira M.E."/>
            <person name="Garcia A.M."/>
            <person name="Grynberg M."/>
            <person name="Gujja S."/>
            <person name="Heiman D.I."/>
            <person name="Henn M.R."/>
            <person name="Kodira C.D."/>
            <person name="Leon-Narvaez H."/>
            <person name="Longo L.V."/>
            <person name="Ma L.J."/>
            <person name="Malavazi I."/>
            <person name="Matsuo A.L."/>
            <person name="Morais F.V."/>
            <person name="Pereira M."/>
            <person name="Rodriguez-Brito S."/>
            <person name="Sakthikumar S."/>
            <person name="Salem-Izacc S.M."/>
            <person name="Sykes S.M."/>
            <person name="Teixeira M.M."/>
            <person name="Vallejo M.C."/>
            <person name="Walter M.E."/>
            <person name="Yandava C."/>
            <person name="Young S."/>
            <person name="Zeng Q."/>
            <person name="Zucker J."/>
            <person name="Felipe M.S."/>
            <person name="Goldman G.H."/>
            <person name="Haas B.J."/>
            <person name="McEwen J.G."/>
            <person name="Nino-Vega G."/>
            <person name="Puccia R."/>
            <person name="San-Blas G."/>
            <person name="Soares C.M."/>
            <person name="Birren B.W."/>
            <person name="Cuomo C.A."/>
        </authorList>
    </citation>
    <scope>NUCLEOTIDE SEQUENCE [LARGE SCALE GENOMIC DNA]</scope>
    <source>
        <strain evidence="2 3">Pb18</strain>
    </source>
</reference>
<sequence length="105" mass="11587">MGRVRKGDAKGGRRSRGSVSGGLEGKGPRPLEVTRTPVGESRRVRRLIFGPNHELTCARWLGRGGWGGGPWMEGDALDRPKMARKQAQSSRPRARTKFTVTSYKI</sequence>
<dbReference type="VEuPathDB" id="FungiDB:PADG_12452"/>
<dbReference type="AlphaFoldDB" id="A0A0A0HT28"/>
<evidence type="ECO:0000256" key="1">
    <source>
        <dbReference type="SAM" id="MobiDB-lite"/>
    </source>
</evidence>
<feature type="region of interest" description="Disordered" evidence="1">
    <location>
        <begin position="84"/>
        <end position="105"/>
    </location>
</feature>
<accession>A0A0A0HT28</accession>
<dbReference type="EMBL" id="KN275973">
    <property type="protein sequence ID" value="KGM91468.1"/>
    <property type="molecule type" value="Genomic_DNA"/>
</dbReference>
<dbReference type="HOGENOM" id="CLU_2237382_0_0_1"/>
<evidence type="ECO:0000313" key="3">
    <source>
        <dbReference type="Proteomes" id="UP000001628"/>
    </source>
</evidence>
<protein>
    <submittedName>
        <fullName evidence="2">Uncharacterized protein</fullName>
    </submittedName>
</protein>
<dbReference type="RefSeq" id="XP_010763768.1">
    <property type="nucleotide sequence ID" value="XM_010765466.1"/>
</dbReference>
<dbReference type="Proteomes" id="UP000001628">
    <property type="component" value="Unassembled WGS sequence"/>
</dbReference>
<proteinExistence type="predicted"/>
<organism evidence="2 3">
    <name type="scientific">Paracoccidioides brasiliensis (strain Pb18)</name>
    <dbReference type="NCBI Taxonomy" id="502780"/>
    <lineage>
        <taxon>Eukaryota</taxon>
        <taxon>Fungi</taxon>
        <taxon>Dikarya</taxon>
        <taxon>Ascomycota</taxon>
        <taxon>Pezizomycotina</taxon>
        <taxon>Eurotiomycetes</taxon>
        <taxon>Eurotiomycetidae</taxon>
        <taxon>Onygenales</taxon>
        <taxon>Ajellomycetaceae</taxon>
        <taxon>Paracoccidioides</taxon>
    </lineage>
</organism>
<evidence type="ECO:0000313" key="2">
    <source>
        <dbReference type="EMBL" id="KGM91468.1"/>
    </source>
</evidence>
<gene>
    <name evidence="2" type="ORF">PADG_12452</name>
</gene>
<feature type="compositionally biased region" description="Basic and acidic residues" evidence="1">
    <location>
        <begin position="1"/>
        <end position="11"/>
    </location>
</feature>
<dbReference type="KEGG" id="pbn:PADG_12452"/>
<dbReference type="GeneID" id="22588349"/>